<feature type="compositionally biased region" description="Polar residues" evidence="8">
    <location>
        <begin position="34"/>
        <end position="50"/>
    </location>
</feature>
<feature type="compositionally biased region" description="Low complexity" evidence="8">
    <location>
        <begin position="954"/>
        <end position="966"/>
    </location>
</feature>
<accession>M1WBR9</accession>
<evidence type="ECO:0000256" key="6">
    <source>
        <dbReference type="ARBA" id="ARBA00023054"/>
    </source>
</evidence>
<evidence type="ECO:0000313" key="10">
    <source>
        <dbReference type="Proteomes" id="UP000016801"/>
    </source>
</evidence>
<dbReference type="OrthoDB" id="21629at2759"/>
<evidence type="ECO:0000256" key="8">
    <source>
        <dbReference type="SAM" id="MobiDB-lite"/>
    </source>
</evidence>
<feature type="compositionally biased region" description="Acidic residues" evidence="8">
    <location>
        <begin position="380"/>
        <end position="421"/>
    </location>
</feature>
<feature type="compositionally biased region" description="Pro residues" evidence="8">
    <location>
        <begin position="55"/>
        <end position="67"/>
    </location>
</feature>
<proteinExistence type="inferred from homology"/>
<feature type="compositionally biased region" description="Basic and acidic residues" evidence="8">
    <location>
        <begin position="655"/>
        <end position="799"/>
    </location>
</feature>
<dbReference type="PANTHER" id="PTHR45725:SF18">
    <property type="entry name" value="ORC1-LIKE AAA ATPASE DOMAIN-CONTAINING PROTEIN"/>
    <property type="match status" value="1"/>
</dbReference>
<feature type="compositionally biased region" description="Polar residues" evidence="8">
    <location>
        <begin position="1345"/>
        <end position="1358"/>
    </location>
</feature>
<feature type="compositionally biased region" description="Polar residues" evidence="8">
    <location>
        <begin position="1203"/>
        <end position="1218"/>
    </location>
</feature>
<feature type="compositionally biased region" description="Low complexity" evidence="8">
    <location>
        <begin position="884"/>
        <end position="928"/>
    </location>
</feature>
<dbReference type="GO" id="GO:0005737">
    <property type="term" value="C:cytoplasm"/>
    <property type="evidence" value="ECO:0007669"/>
    <property type="project" value="UniProtKB-SubCell"/>
</dbReference>
<dbReference type="VEuPathDB" id="FungiDB:CPUR_01889"/>
<feature type="compositionally biased region" description="Basic and acidic residues" evidence="8">
    <location>
        <begin position="218"/>
        <end position="231"/>
    </location>
</feature>
<dbReference type="Pfam" id="PF13945">
    <property type="entry name" value="NST1"/>
    <property type="match status" value="1"/>
</dbReference>
<feature type="region of interest" description="Disordered" evidence="8">
    <location>
        <begin position="1047"/>
        <end position="1149"/>
    </location>
</feature>
<comment type="caution">
    <text evidence="9">The sequence shown here is derived from an EMBL/GenBank/DDBJ whole genome shotgun (WGS) entry which is preliminary data.</text>
</comment>
<gene>
    <name evidence="9" type="ORF">CPUR_01889</name>
</gene>
<feature type="region of interest" description="Disordered" evidence="8">
    <location>
        <begin position="492"/>
        <end position="565"/>
    </location>
</feature>
<feature type="compositionally biased region" description="Polar residues" evidence="8">
    <location>
        <begin position="134"/>
        <end position="151"/>
    </location>
</feature>
<evidence type="ECO:0000313" key="9">
    <source>
        <dbReference type="EMBL" id="CCE28414.1"/>
    </source>
</evidence>
<feature type="compositionally biased region" description="Basic and acidic residues" evidence="8">
    <location>
        <begin position="624"/>
        <end position="635"/>
    </location>
</feature>
<feature type="compositionally biased region" description="Low complexity" evidence="8">
    <location>
        <begin position="1441"/>
        <end position="1451"/>
    </location>
</feature>
<keyword evidence="10" id="KW-1185">Reference proteome</keyword>
<evidence type="ECO:0000256" key="5">
    <source>
        <dbReference type="ARBA" id="ARBA00023016"/>
    </source>
</evidence>
<feature type="region of interest" description="Disordered" evidence="8">
    <location>
        <begin position="1203"/>
        <end position="1244"/>
    </location>
</feature>
<keyword evidence="6 7" id="KW-0175">Coiled coil</keyword>
<feature type="region of interest" description="Disordered" evidence="8">
    <location>
        <begin position="1"/>
        <end position="231"/>
    </location>
</feature>
<dbReference type="InterPro" id="IPR051425">
    <property type="entry name" value="Formin_Homology"/>
</dbReference>
<comment type="subcellular location">
    <subcellularLocation>
        <location evidence="1 7">Cytoplasm</location>
    </subcellularLocation>
</comment>
<dbReference type="EMBL" id="CAGA01000008">
    <property type="protein sequence ID" value="CCE28414.1"/>
    <property type="molecule type" value="Genomic_DNA"/>
</dbReference>
<evidence type="ECO:0000256" key="1">
    <source>
        <dbReference type="ARBA" id="ARBA00004496"/>
    </source>
</evidence>
<feature type="compositionally biased region" description="Low complexity" evidence="8">
    <location>
        <begin position="806"/>
        <end position="833"/>
    </location>
</feature>
<keyword evidence="4 7" id="KW-0963">Cytoplasm</keyword>
<comment type="function">
    <text evidence="7">May act as a negative regulator of salt tolerance.</text>
</comment>
<feature type="compositionally biased region" description="Pro residues" evidence="8">
    <location>
        <begin position="932"/>
        <end position="946"/>
    </location>
</feature>
<dbReference type="PANTHER" id="PTHR45725">
    <property type="entry name" value="FORMIN HOMOLOGY 2 FAMILY MEMBER"/>
    <property type="match status" value="1"/>
</dbReference>
<sequence>MPAKNQKAAPPTPASPRNTAKYTNKDGSKYITVPKTQSDCSQPSTPTMATKPSRLPSPPPPPPPPPNRASSLDTAIPPVNRKKQKRRQKALAKAAAATGDDCGHATTGSASNPQSENHPDGRDPAMSDDEADQTRNGSPFSSIPNGYQTGATKGKKNKKKKKKQQQQEAGGFRYTDGGEPSSAAAAAAAAAAAHVSSAFAARTAARHHQMGSRPSGMSRDKIWSTSNHEERERIKEFWLGLGEEERKSLVKVEKDAVLKKMKEQQKHTCSCTVCGRKRTAIEEELEGLYDAYYLELEQFANQGEGPPMLPPPSRDFPPHPPRRLPSRYAPQQPSRGRIIEHVGEDYEDDDNDDDDENDENDVNHGNHDHDRGGGSGGIDNVDDLEDEVDDDDEEREGEEEEEEVYSEDEVDDDEYSDDEPPEQFHNSYERDMTDFLTFGNSLQVKGTQLLESLLSAYGNMDLGGILTVADDLLKNDGKRFIEMMEQLAERRMAREEDAREHFSRGYGHPNGSYSNTHTHTHPPPPPPPAAEGDDYEDEEDEEEDYEDSQDEEYEEEEVYSNPSTMPSKFHTECCCQDPMTEEQRMEEGRRMFQIFAARMFEQRVLSAYKEKVAKERQDKLLEELEEESRQVDQQRAKKAKNAQKKKDKAAQKKQALAEEKARREADKAAEEAARLEAERKRIAEQKQKAEDKRKQKEAQKKAEEEARLRKEAERLRRIHEQREKQAEQERKAREAKEREKRLKEEQRQREKEARQQKEREAQERKEKQERDRREKEARAAKTLKEAQEVAHRAREERAAAAHHRPSAQTSQHSQPHQTSKRGQAGQAGKAVQAHPVPLSIPTATALPQHHPSNPAATYASPKIPVATPVIPKAPTPIRSRAVSQQPQQQQQPQPQQQRQQKPKQQQPQQQQEAGSGSGGPVASASMASQNAPPHPGTPVPVSPGPPAGLHDRQTSTSGGSVVSSRQLGQQQTPASPLSIHHQSKQLPVGHGHAPSYQIPSASLQPPPGLTTHRAPGFTSPMTPEPMFPMAFRPGGPNMMMPPPGINSPAGRGFSAPGPMPPPPGFGGAHSSSSADQPFSMSQPFQPISKGSPIATSHHAHARQGSTGAFDSGCSVGTGLPSLPIGRPAPIGRPGSMSQGHSRDEDEDTKHLGSRVLVDDDEPLPTDNNNNILHHALGSLRNQPPGPRAPGFAASPFIDAGFNSALSQNPWGPPSSTQHYAMGHPPPPPPPPPPPGFANPAWGPSPSMPPGFVGLGSPIPALGSIRTASQPRHVAVRLMLCQACKDLAASGISDANGYIDLSVVKSQIENQSGDMSITEQDLLNLCDTEGSSSNGGGTFDIRSSSHRGSASGPGSQSSKAFIRWAPDPSSDGSGGQGYRPKKSRLGVGDVNGPSGSHEDGRHGMLANKERNNKTMLMLQAENGGPAGTPREGLSTVSRARATTTTTTTTSTTGRWRGAHSVANADGADALALALALARHDAVLHDVASSASAGAGADAGTNTGTNAGAVAGASGRDV</sequence>
<feature type="compositionally biased region" description="Low complexity" evidence="8">
    <location>
        <begin position="1123"/>
        <end position="1134"/>
    </location>
</feature>
<feature type="region of interest" description="Disordered" evidence="8">
    <location>
        <begin position="1491"/>
        <end position="1516"/>
    </location>
</feature>
<comment type="similarity">
    <text evidence="2 7">Belongs to the NST1 family.</text>
</comment>
<dbReference type="STRING" id="1111077.M1WBR9"/>
<feature type="compositionally biased region" description="Acidic residues" evidence="8">
    <location>
        <begin position="531"/>
        <end position="558"/>
    </location>
</feature>
<evidence type="ECO:0000256" key="7">
    <source>
        <dbReference type="RuleBase" id="RU049441"/>
    </source>
</evidence>
<dbReference type="HOGENOM" id="CLU_002935_0_1_1"/>
<feature type="compositionally biased region" description="Low complexity" evidence="8">
    <location>
        <begin position="181"/>
        <end position="203"/>
    </location>
</feature>
<feature type="compositionally biased region" description="Basic residues" evidence="8">
    <location>
        <begin position="636"/>
        <end position="647"/>
    </location>
</feature>
<feature type="compositionally biased region" description="Acidic residues" evidence="8">
    <location>
        <begin position="345"/>
        <end position="360"/>
    </location>
</feature>
<feature type="compositionally biased region" description="Basic and acidic residues" evidence="8">
    <location>
        <begin position="361"/>
        <end position="372"/>
    </location>
</feature>
<feature type="compositionally biased region" description="Pro residues" evidence="8">
    <location>
        <begin position="1223"/>
        <end position="1236"/>
    </location>
</feature>
<feature type="region of interest" description="Disordered" evidence="8">
    <location>
        <begin position="1327"/>
        <end position="1403"/>
    </location>
</feature>
<feature type="compositionally biased region" description="Pro residues" evidence="8">
    <location>
        <begin position="307"/>
        <end position="319"/>
    </location>
</feature>
<evidence type="ECO:0000256" key="4">
    <source>
        <dbReference type="ARBA" id="ARBA00022490"/>
    </source>
</evidence>
<feature type="compositionally biased region" description="Basic residues" evidence="8">
    <location>
        <begin position="153"/>
        <end position="164"/>
    </location>
</feature>
<feature type="region of interest" description="Disordered" evidence="8">
    <location>
        <begin position="1421"/>
        <end position="1452"/>
    </location>
</feature>
<dbReference type="InterPro" id="IPR025279">
    <property type="entry name" value="NST1"/>
</dbReference>
<feature type="region of interest" description="Disordered" evidence="8">
    <location>
        <begin position="624"/>
        <end position="1011"/>
    </location>
</feature>
<feature type="compositionally biased region" description="Basic and acidic residues" evidence="8">
    <location>
        <begin position="492"/>
        <end position="503"/>
    </location>
</feature>
<feature type="compositionally biased region" description="Basic residues" evidence="8">
    <location>
        <begin position="80"/>
        <end position="90"/>
    </location>
</feature>
<dbReference type="Proteomes" id="UP000016801">
    <property type="component" value="Unassembled WGS sequence"/>
</dbReference>
<feature type="compositionally biased region" description="Polar residues" evidence="8">
    <location>
        <begin position="106"/>
        <end position="116"/>
    </location>
</feature>
<name>M1WBR9_CLAP2</name>
<protein>
    <recommendedName>
        <fullName evidence="3 7">Stress response protein NST1</fullName>
    </recommendedName>
</protein>
<feature type="compositionally biased region" description="Basic and acidic residues" evidence="8">
    <location>
        <begin position="1140"/>
        <end position="1149"/>
    </location>
</feature>
<evidence type="ECO:0000256" key="2">
    <source>
        <dbReference type="ARBA" id="ARBA00007112"/>
    </source>
</evidence>
<dbReference type="eggNOG" id="ENOG502QSSK">
    <property type="taxonomic scope" value="Eukaryota"/>
</dbReference>
<evidence type="ECO:0000256" key="3">
    <source>
        <dbReference type="ARBA" id="ARBA00020733"/>
    </source>
</evidence>
<keyword evidence="5 7" id="KW-0346">Stress response</keyword>
<organism evidence="9 10">
    <name type="scientific">Claviceps purpurea (strain 20.1)</name>
    <name type="common">Ergot fungus</name>
    <name type="synonym">Sphacelia segetum</name>
    <dbReference type="NCBI Taxonomy" id="1111077"/>
    <lineage>
        <taxon>Eukaryota</taxon>
        <taxon>Fungi</taxon>
        <taxon>Dikarya</taxon>
        <taxon>Ascomycota</taxon>
        <taxon>Pezizomycotina</taxon>
        <taxon>Sordariomycetes</taxon>
        <taxon>Hypocreomycetidae</taxon>
        <taxon>Hypocreales</taxon>
        <taxon>Clavicipitaceae</taxon>
        <taxon>Claviceps</taxon>
    </lineage>
</organism>
<reference evidence="9 10" key="1">
    <citation type="journal article" date="2013" name="PLoS Genet.">
        <title>Plant-symbiotic fungi as chemical engineers: Multi-genome analysis of the Clavicipitaceae reveals dynamics of alkaloid loci.</title>
        <authorList>
            <person name="Schardl C.L."/>
            <person name="Young C.A."/>
            <person name="Hesse U."/>
            <person name="Amyotte S.G."/>
            <person name="Andreeva K."/>
            <person name="Calie P.J."/>
            <person name="Fleetwood D.J."/>
            <person name="Haws D.C."/>
            <person name="Moore N."/>
            <person name="Oeser B."/>
            <person name="Panaccione D.G."/>
            <person name="Schweri K.K."/>
            <person name="Voisey C.R."/>
            <person name="Farman M.L."/>
            <person name="Jaromczyk J.W."/>
            <person name="Roe B.A."/>
            <person name="O'Sullivan D.M."/>
            <person name="Scott B."/>
            <person name="Tudzynski P."/>
            <person name="An Z."/>
            <person name="Arnaoudova E.G."/>
            <person name="Bullock C.T."/>
            <person name="Charlton N.D."/>
            <person name="Chen L."/>
            <person name="Cox M."/>
            <person name="Dinkins R.D."/>
            <person name="Florea S."/>
            <person name="Glenn A.E."/>
            <person name="Gordon A."/>
            <person name="Gueldener U."/>
            <person name="Harris D.R."/>
            <person name="Hollin W."/>
            <person name="Jaromczyk J."/>
            <person name="Johnson R.D."/>
            <person name="Khan A.K."/>
            <person name="Leistner E."/>
            <person name="Leuchtmann A."/>
            <person name="Li C."/>
            <person name="Liu J."/>
            <person name="Liu J."/>
            <person name="Liu M."/>
            <person name="Mace W."/>
            <person name="Machado C."/>
            <person name="Nagabhyru P."/>
            <person name="Pan J."/>
            <person name="Schmid J."/>
            <person name="Sugawara K."/>
            <person name="Steiner U."/>
            <person name="Takach J.E."/>
            <person name="Tanaka E."/>
            <person name="Webb J.S."/>
            <person name="Wilson E.V."/>
            <person name="Wiseman J.L."/>
            <person name="Yoshida R."/>
            <person name="Zeng Z."/>
        </authorList>
    </citation>
    <scope>NUCLEOTIDE SEQUENCE [LARGE SCALE GENOMIC DNA]</scope>
    <source>
        <strain evidence="9 10">20.1</strain>
    </source>
</reference>
<feature type="region of interest" description="Disordered" evidence="8">
    <location>
        <begin position="301"/>
        <end position="426"/>
    </location>
</feature>
<feature type="compositionally biased region" description="Polar residues" evidence="8">
    <location>
        <begin position="1069"/>
        <end position="1085"/>
    </location>
</feature>